<evidence type="ECO:0000256" key="12">
    <source>
        <dbReference type="RuleBase" id="RU003357"/>
    </source>
</evidence>
<evidence type="ECO:0000256" key="3">
    <source>
        <dbReference type="ARBA" id="ARBA00022452"/>
    </source>
</evidence>
<comment type="subcellular location">
    <subcellularLocation>
        <location evidence="1 11">Cell outer membrane</location>
        <topology evidence="1 11">Multi-pass membrane protein</topology>
    </subcellularLocation>
</comment>
<dbReference type="AlphaFoldDB" id="A0AAC9AY33"/>
<keyword evidence="17" id="KW-1185">Reference proteome</keyword>
<evidence type="ECO:0000256" key="5">
    <source>
        <dbReference type="ARBA" id="ARBA00022692"/>
    </source>
</evidence>
<dbReference type="SUPFAM" id="SSF56935">
    <property type="entry name" value="Porins"/>
    <property type="match status" value="1"/>
</dbReference>
<feature type="signal peptide" evidence="13">
    <location>
        <begin position="1"/>
        <end position="23"/>
    </location>
</feature>
<evidence type="ECO:0000313" key="16">
    <source>
        <dbReference type="EMBL" id="AMU92127.1"/>
    </source>
</evidence>
<gene>
    <name evidence="16" type="ORF">ATM17_24230</name>
</gene>
<keyword evidence="3 11" id="KW-1134">Transmembrane beta strand</keyword>
<comment type="similarity">
    <text evidence="11 12">Belongs to the TonB-dependent receptor family.</text>
</comment>
<evidence type="ECO:0000259" key="15">
    <source>
        <dbReference type="Pfam" id="PF07715"/>
    </source>
</evidence>
<evidence type="ECO:0000256" key="8">
    <source>
        <dbReference type="ARBA" id="ARBA00023077"/>
    </source>
</evidence>
<keyword evidence="6" id="KW-0408">Iron</keyword>
<dbReference type="InterPro" id="IPR036942">
    <property type="entry name" value="Beta-barrel_TonB_sf"/>
</dbReference>
<evidence type="ECO:0000256" key="1">
    <source>
        <dbReference type="ARBA" id="ARBA00004571"/>
    </source>
</evidence>
<dbReference type="InterPro" id="IPR000531">
    <property type="entry name" value="Beta-barrel_TonB"/>
</dbReference>
<keyword evidence="4" id="KW-0410">Iron transport</keyword>
<dbReference type="Pfam" id="PF07715">
    <property type="entry name" value="Plug"/>
    <property type="match status" value="1"/>
</dbReference>
<feature type="domain" description="TonB-dependent receptor-like beta-barrel" evidence="14">
    <location>
        <begin position="292"/>
        <end position="713"/>
    </location>
</feature>
<keyword evidence="8 12" id="KW-0798">TonB box</keyword>
<feature type="chain" id="PRO_5042200321" description="TonB-dependent receptor" evidence="13">
    <location>
        <begin position="24"/>
        <end position="746"/>
    </location>
</feature>
<keyword evidence="2 11" id="KW-0813">Transport</keyword>
<keyword evidence="9 11" id="KW-0472">Membrane</keyword>
<evidence type="ECO:0000313" key="17">
    <source>
        <dbReference type="Proteomes" id="UP000076088"/>
    </source>
</evidence>
<evidence type="ECO:0000256" key="6">
    <source>
        <dbReference type="ARBA" id="ARBA00023004"/>
    </source>
</evidence>
<evidence type="ECO:0000256" key="9">
    <source>
        <dbReference type="ARBA" id="ARBA00023136"/>
    </source>
</evidence>
<dbReference type="Gene3D" id="2.40.170.20">
    <property type="entry name" value="TonB-dependent receptor, beta-barrel domain"/>
    <property type="match status" value="1"/>
</dbReference>
<evidence type="ECO:0008006" key="18">
    <source>
        <dbReference type="Google" id="ProtNLM"/>
    </source>
</evidence>
<dbReference type="EMBL" id="CP013344">
    <property type="protein sequence ID" value="AMU92127.1"/>
    <property type="molecule type" value="Genomic_DNA"/>
</dbReference>
<evidence type="ECO:0000256" key="7">
    <source>
        <dbReference type="ARBA" id="ARBA00023065"/>
    </source>
</evidence>
<dbReference type="InterPro" id="IPR039426">
    <property type="entry name" value="TonB-dep_rcpt-like"/>
</dbReference>
<evidence type="ECO:0000259" key="14">
    <source>
        <dbReference type="Pfam" id="PF00593"/>
    </source>
</evidence>
<protein>
    <recommendedName>
        <fullName evidence="18">TonB-dependent receptor</fullName>
    </recommendedName>
</protein>
<dbReference type="Pfam" id="PF00593">
    <property type="entry name" value="TonB_dep_Rec_b-barrel"/>
    <property type="match status" value="1"/>
</dbReference>
<feature type="domain" description="TonB-dependent receptor plug" evidence="15">
    <location>
        <begin position="51"/>
        <end position="162"/>
    </location>
</feature>
<evidence type="ECO:0000256" key="13">
    <source>
        <dbReference type="SAM" id="SignalP"/>
    </source>
</evidence>
<organism evidence="16 17">
    <name type="scientific">Sphingopyxis macrogoltabida</name>
    <name type="common">Sphingomonas macrogoltabidus</name>
    <dbReference type="NCBI Taxonomy" id="33050"/>
    <lineage>
        <taxon>Bacteria</taxon>
        <taxon>Pseudomonadati</taxon>
        <taxon>Pseudomonadota</taxon>
        <taxon>Alphaproteobacteria</taxon>
        <taxon>Sphingomonadales</taxon>
        <taxon>Sphingomonadaceae</taxon>
        <taxon>Sphingopyxis</taxon>
    </lineage>
</organism>
<reference evidence="16 17" key="2">
    <citation type="journal article" date="2016" name="Genome Announc.">
        <title>Complete Genome Sequence of Sphingopyxis macrogoltabida Strain 203N (NBRC 111659), a Polyethylene Glycol Degrader.</title>
        <authorList>
            <person name="Ohtsubo Y."/>
            <person name="Nonoyama S."/>
            <person name="Nagata Y."/>
            <person name="Numata M."/>
            <person name="Tsuchikane K."/>
            <person name="Hosoyama A."/>
            <person name="Yamazoe A."/>
            <person name="Tsuda M."/>
            <person name="Fujita N."/>
            <person name="Kawai F."/>
        </authorList>
    </citation>
    <scope>NUCLEOTIDE SEQUENCE [LARGE SCALE GENOMIC DNA]</scope>
    <source>
        <strain evidence="16 17">203N</strain>
    </source>
</reference>
<dbReference type="Proteomes" id="UP000076088">
    <property type="component" value="Chromosome"/>
</dbReference>
<dbReference type="GO" id="GO:0006826">
    <property type="term" value="P:iron ion transport"/>
    <property type="evidence" value="ECO:0007669"/>
    <property type="project" value="UniProtKB-KW"/>
</dbReference>
<dbReference type="CDD" id="cd01347">
    <property type="entry name" value="ligand_gated_channel"/>
    <property type="match status" value="1"/>
</dbReference>
<evidence type="ECO:0000256" key="11">
    <source>
        <dbReference type="PROSITE-ProRule" id="PRU01360"/>
    </source>
</evidence>
<evidence type="ECO:0000256" key="2">
    <source>
        <dbReference type="ARBA" id="ARBA00022448"/>
    </source>
</evidence>
<evidence type="ECO:0000256" key="4">
    <source>
        <dbReference type="ARBA" id="ARBA00022496"/>
    </source>
</evidence>
<keyword evidence="5 11" id="KW-0812">Transmembrane</keyword>
<dbReference type="PANTHER" id="PTHR32552:SF81">
    <property type="entry name" value="TONB-DEPENDENT OUTER MEMBRANE RECEPTOR"/>
    <property type="match status" value="1"/>
</dbReference>
<dbReference type="KEGG" id="smaz:LH19_23670"/>
<keyword evidence="13" id="KW-0732">Signal</keyword>
<evidence type="ECO:0000256" key="10">
    <source>
        <dbReference type="ARBA" id="ARBA00023237"/>
    </source>
</evidence>
<dbReference type="PROSITE" id="PS52016">
    <property type="entry name" value="TONB_DEPENDENT_REC_3"/>
    <property type="match status" value="1"/>
</dbReference>
<keyword evidence="7" id="KW-0406">Ion transport</keyword>
<accession>A0AAC9AY33</accession>
<dbReference type="InterPro" id="IPR012910">
    <property type="entry name" value="Plug_dom"/>
</dbReference>
<dbReference type="GO" id="GO:0009279">
    <property type="term" value="C:cell outer membrane"/>
    <property type="evidence" value="ECO:0007669"/>
    <property type="project" value="UniProtKB-SubCell"/>
</dbReference>
<name>A0AAC9AY33_SPHMC</name>
<reference evidence="17" key="1">
    <citation type="submission" date="2015-11" db="EMBL/GenBank/DDBJ databases">
        <title>Complete genome sequence of a polyethylene-glycol degrader Sphingopyxis macrogoltabida 203N (NBRC 111659).</title>
        <authorList>
            <person name="Yoshiyuki O."/>
            <person name="Shouta N."/>
            <person name="Nagata Y."/>
            <person name="Numata M."/>
            <person name="Tsuchikane K."/>
            <person name="Hosoyama A."/>
            <person name="Yamazoe A."/>
            <person name="Tsuda M."/>
            <person name="Fujita N."/>
            <person name="Kawai F."/>
        </authorList>
    </citation>
    <scope>NUCLEOTIDE SEQUENCE [LARGE SCALE GENOMIC DNA]</scope>
    <source>
        <strain evidence="17">203N</strain>
    </source>
</reference>
<proteinExistence type="inferred from homology"/>
<dbReference type="PANTHER" id="PTHR32552">
    <property type="entry name" value="FERRICHROME IRON RECEPTOR-RELATED"/>
    <property type="match status" value="1"/>
</dbReference>
<keyword evidence="10 11" id="KW-0998">Cell outer membrane</keyword>
<sequence>MWKTMFGCGAALAALAAGGAAWAQDRSAGSAASADDDSEIVVTAQKRSEKLSDVPVAVTAVSADQLQAAGAVTLRDLSASAPGLQIAGGIGSGSLTIRGITSGNDGNSTVGLQIDGAPVGPAAFGAAGGSYMPELDPSLLTQVEVLRGPQGTLYGSSTLGGIVNYVLKQPNLGETEGSFFAEGMTTRKGELGGTLRAMVNTPLATDRVALQIGGFGSALGGFVDNVAAGREDFNNRKSYGGRIALAAELTPDLRVTISDLYSRVESKQDLVVYNPATQRPAAGDLVNNDAVLPVYNSKLNMVALNVDADLHWATLSSITSYQNLDSRNLVDFTAARLGAIVVNFLPLYGGVTLPTPANPAVSVELGTDKITQELRLTSPDDGSFKWVVGLFYNHEKSQNAQVVSSYDENGRPRPGNLSPLVRYDLLTHYTEYAGFGNATWSPTPKLDITGGIRVQFIDQDYRQLYSGSDAAALNALFGDFGFSPTPADSGLAKDSDSVVTYLASVRYKFSPRSMVYARFATGFRPGGPNIIVPGLPTTFEPDTTYDYELGVKTSFWEGRGFFDLSLYNIDWKNIQILTIANGINGQTNGGSATSRGVEASLRLEPADGLTLSGSFAYSDAKLNETIPGGLGTKGDPMPMNPKWSGSLSADYEWPMGDAEGFVGASANFVGKRYSGFQSSLVYAQYVLPSYTLVNLRGGVRVDDWEFSLFVRNLGDERAQLGATTLASNLVAVQRPRTIGAAISKRF</sequence>